<dbReference type="InterPro" id="IPR014721">
    <property type="entry name" value="Ribsml_uS5_D2-typ_fold_subgr"/>
</dbReference>
<gene>
    <name evidence="8" type="ORF">BABINDRAFT_160278</name>
</gene>
<dbReference type="PANTHER" id="PTHR21569:SF1">
    <property type="entry name" value="SMALL RIBOSOMAL SUBUNIT PROTEIN US9M"/>
    <property type="match status" value="1"/>
</dbReference>
<dbReference type="InterPro" id="IPR000754">
    <property type="entry name" value="Ribosomal_uS9"/>
</dbReference>
<dbReference type="OrthoDB" id="10254627at2759"/>
<feature type="region of interest" description="Disordered" evidence="7">
    <location>
        <begin position="328"/>
        <end position="349"/>
    </location>
</feature>
<accession>A0A1E3QWQ9</accession>
<dbReference type="PANTHER" id="PTHR21569">
    <property type="entry name" value="RIBOSOMAL PROTEIN S9"/>
    <property type="match status" value="1"/>
</dbReference>
<evidence type="ECO:0000256" key="5">
    <source>
        <dbReference type="ARBA" id="ARBA00042623"/>
    </source>
</evidence>
<dbReference type="GO" id="GO:0005763">
    <property type="term" value="C:mitochondrial small ribosomal subunit"/>
    <property type="evidence" value="ECO:0007669"/>
    <property type="project" value="EnsemblFungi"/>
</dbReference>
<dbReference type="STRING" id="984486.A0A1E3QWQ9"/>
<evidence type="ECO:0000256" key="7">
    <source>
        <dbReference type="SAM" id="MobiDB-lite"/>
    </source>
</evidence>
<sequence length="349" mass="38680">MSLNLLHKRSLASVGLLARSFSTLSVVRQADENTVEVRPLIPQASGAPATDAISVLRRDIGDVSAASASSALAPYPSYTSIFENLKPATRTRGRENSDVDAELEAKRVVPKLNTFYAANPEHEHNMDGLTSLLAKHRGIPVDTSKSTKEERFRWVTMEEYKRFGGDTRLSPKAYKELTKVLNRLFQMDEQLMPDEVEQSLERYKKQVSTVFMTKGTKKLDEFGRAEVLGKRKTSGAKVYLTKGDGQIIINGKSLDEFTPRLTDRAKLLFPFRVTGSEGEYNVFAVVTGGGPSGQIGAVAHGIARGLVVHNPLFTQRLLKAGVLVRDRRRAERKKPGKLGARKSPTWVKR</sequence>
<dbReference type="InterPro" id="IPR020568">
    <property type="entry name" value="Ribosomal_Su5_D2-typ_SF"/>
</dbReference>
<keyword evidence="3 6" id="KW-0687">Ribonucleoprotein</keyword>
<reference evidence="9" key="1">
    <citation type="submission" date="2016-05" db="EMBL/GenBank/DDBJ databases">
        <title>Comparative genomics of biotechnologically important yeasts.</title>
        <authorList>
            <consortium name="DOE Joint Genome Institute"/>
            <person name="Riley R."/>
            <person name="Haridas S."/>
            <person name="Wolfe K.H."/>
            <person name="Lopes M.R."/>
            <person name="Hittinger C.T."/>
            <person name="Goker M."/>
            <person name="Salamov A."/>
            <person name="Wisecaver J."/>
            <person name="Long T.M."/>
            <person name="Aerts A.L."/>
            <person name="Barry K."/>
            <person name="Choi C."/>
            <person name="Clum A."/>
            <person name="Coughlan A.Y."/>
            <person name="Deshpande S."/>
            <person name="Douglass A.P."/>
            <person name="Hanson S.J."/>
            <person name="Klenk H.-P."/>
            <person name="Labutti K."/>
            <person name="Lapidus A."/>
            <person name="Lindquist E."/>
            <person name="Lipzen A."/>
            <person name="Meier-Kolthoff J.P."/>
            <person name="Ohm R.A."/>
            <person name="Otillar R.P."/>
            <person name="Pangilinan J."/>
            <person name="Peng Y."/>
            <person name="Rokas A."/>
            <person name="Rosa C.A."/>
            <person name="Scheuner C."/>
            <person name="Sibirny A.A."/>
            <person name="Slot J.C."/>
            <person name="Stielow J.B."/>
            <person name="Sun H."/>
            <person name="Kurtzman C.P."/>
            <person name="Blackwell M."/>
            <person name="Grigoriev I.V."/>
            <person name="Jeffries T.W."/>
        </authorList>
    </citation>
    <scope>NUCLEOTIDE SEQUENCE [LARGE SCALE GENOMIC DNA]</scope>
    <source>
        <strain evidence="9">NRRL Y-12698</strain>
    </source>
</reference>
<dbReference type="InterPro" id="IPR020574">
    <property type="entry name" value="Ribosomal_uS9_CS"/>
</dbReference>
<name>A0A1E3QWQ9_9ASCO</name>
<protein>
    <recommendedName>
        <fullName evidence="4">Small ribosomal subunit protein uS9m</fullName>
    </recommendedName>
    <alternativeName>
        <fullName evidence="5">37S ribosomal protein S9, mitochondrial</fullName>
    </alternativeName>
</protein>
<dbReference type="GO" id="GO:0003723">
    <property type="term" value="F:RNA binding"/>
    <property type="evidence" value="ECO:0007669"/>
    <property type="project" value="TreeGrafter"/>
</dbReference>
<evidence type="ECO:0000256" key="1">
    <source>
        <dbReference type="ARBA" id="ARBA00005251"/>
    </source>
</evidence>
<dbReference type="NCBIfam" id="NF001099">
    <property type="entry name" value="PRK00132.1"/>
    <property type="match status" value="1"/>
</dbReference>
<evidence type="ECO:0000256" key="6">
    <source>
        <dbReference type="RuleBase" id="RU003815"/>
    </source>
</evidence>
<dbReference type="PROSITE" id="PS00360">
    <property type="entry name" value="RIBOSOMAL_S9"/>
    <property type="match status" value="1"/>
</dbReference>
<dbReference type="AlphaFoldDB" id="A0A1E3QWQ9"/>
<dbReference type="RefSeq" id="XP_018987408.1">
    <property type="nucleotide sequence ID" value="XM_019128145.1"/>
</dbReference>
<evidence type="ECO:0000256" key="2">
    <source>
        <dbReference type="ARBA" id="ARBA00022980"/>
    </source>
</evidence>
<feature type="compositionally biased region" description="Basic residues" evidence="7">
    <location>
        <begin position="330"/>
        <end position="340"/>
    </location>
</feature>
<keyword evidence="9" id="KW-1185">Reference proteome</keyword>
<evidence type="ECO:0000256" key="3">
    <source>
        <dbReference type="ARBA" id="ARBA00023274"/>
    </source>
</evidence>
<comment type="similarity">
    <text evidence="1 6">Belongs to the universal ribosomal protein uS9 family.</text>
</comment>
<evidence type="ECO:0000313" key="9">
    <source>
        <dbReference type="Proteomes" id="UP000094336"/>
    </source>
</evidence>
<dbReference type="GO" id="GO:0003735">
    <property type="term" value="F:structural constituent of ribosome"/>
    <property type="evidence" value="ECO:0007669"/>
    <property type="project" value="EnsemblFungi"/>
</dbReference>
<proteinExistence type="inferred from homology"/>
<dbReference type="Gene3D" id="3.30.230.10">
    <property type="match status" value="1"/>
</dbReference>
<dbReference type="SUPFAM" id="SSF54211">
    <property type="entry name" value="Ribosomal protein S5 domain 2-like"/>
    <property type="match status" value="1"/>
</dbReference>
<dbReference type="EMBL" id="KV454427">
    <property type="protein sequence ID" value="ODQ82080.1"/>
    <property type="molecule type" value="Genomic_DNA"/>
</dbReference>
<dbReference type="Pfam" id="PF00380">
    <property type="entry name" value="Ribosomal_S9"/>
    <property type="match status" value="1"/>
</dbReference>
<dbReference type="InterPro" id="IPR023035">
    <property type="entry name" value="Ribosomal_uS9_bac/plastid"/>
</dbReference>
<dbReference type="Proteomes" id="UP000094336">
    <property type="component" value="Unassembled WGS sequence"/>
</dbReference>
<evidence type="ECO:0000313" key="8">
    <source>
        <dbReference type="EMBL" id="ODQ82080.1"/>
    </source>
</evidence>
<evidence type="ECO:0000256" key="4">
    <source>
        <dbReference type="ARBA" id="ARBA00039318"/>
    </source>
</evidence>
<dbReference type="GeneID" id="30145998"/>
<dbReference type="GO" id="GO:0006412">
    <property type="term" value="P:translation"/>
    <property type="evidence" value="ECO:0007669"/>
    <property type="project" value="InterPro"/>
</dbReference>
<keyword evidence="2 6" id="KW-0689">Ribosomal protein</keyword>
<organism evidence="8 9">
    <name type="scientific">Babjeviella inositovora NRRL Y-12698</name>
    <dbReference type="NCBI Taxonomy" id="984486"/>
    <lineage>
        <taxon>Eukaryota</taxon>
        <taxon>Fungi</taxon>
        <taxon>Dikarya</taxon>
        <taxon>Ascomycota</taxon>
        <taxon>Saccharomycotina</taxon>
        <taxon>Pichiomycetes</taxon>
        <taxon>Serinales incertae sedis</taxon>
        <taxon>Babjeviella</taxon>
    </lineage>
</organism>